<dbReference type="Pfam" id="PF00501">
    <property type="entry name" value="AMP-binding"/>
    <property type="match status" value="1"/>
</dbReference>
<feature type="transmembrane region" description="Helical" evidence="2">
    <location>
        <begin position="87"/>
        <end position="108"/>
    </location>
</feature>
<dbReference type="EMBL" id="MNCJ02000326">
    <property type="protein sequence ID" value="KAF5783036.1"/>
    <property type="molecule type" value="Genomic_DNA"/>
</dbReference>
<dbReference type="AlphaFoldDB" id="A0A9K3N117"/>
<dbReference type="Proteomes" id="UP000215914">
    <property type="component" value="Unassembled WGS sequence"/>
</dbReference>
<keyword evidence="5" id="KW-1185">Reference proteome</keyword>
<keyword evidence="2" id="KW-0812">Transmembrane</keyword>
<sequence length="125" mass="14074">MLIRAKSLGDTLVLIERFAFNNMLKAVEKYKVTYMQVSPPLVVAMAKSDVVLKYDMSSLLLIGCGGAPLGKEVAKSFVMRFPHVEIVVMYIFFCRTCVAYVSGLLGFITNRCWYWVNGSDEKQTT</sequence>
<dbReference type="Gene3D" id="3.40.50.980">
    <property type="match status" value="1"/>
</dbReference>
<evidence type="ECO:0000259" key="3">
    <source>
        <dbReference type="Pfam" id="PF00501"/>
    </source>
</evidence>
<feature type="domain" description="AMP-dependent synthetase/ligase" evidence="3">
    <location>
        <begin position="8"/>
        <end position="90"/>
    </location>
</feature>
<dbReference type="InterPro" id="IPR000873">
    <property type="entry name" value="AMP-dep_synth/lig_dom"/>
</dbReference>
<reference evidence="4" key="1">
    <citation type="journal article" date="2017" name="Nature">
        <title>The sunflower genome provides insights into oil metabolism, flowering and Asterid evolution.</title>
        <authorList>
            <person name="Badouin H."/>
            <person name="Gouzy J."/>
            <person name="Grassa C.J."/>
            <person name="Murat F."/>
            <person name="Staton S.E."/>
            <person name="Cottret L."/>
            <person name="Lelandais-Briere C."/>
            <person name="Owens G.L."/>
            <person name="Carrere S."/>
            <person name="Mayjonade B."/>
            <person name="Legrand L."/>
            <person name="Gill N."/>
            <person name="Kane N.C."/>
            <person name="Bowers J.E."/>
            <person name="Hubner S."/>
            <person name="Bellec A."/>
            <person name="Berard A."/>
            <person name="Berges H."/>
            <person name="Blanchet N."/>
            <person name="Boniface M.C."/>
            <person name="Brunel D."/>
            <person name="Catrice O."/>
            <person name="Chaidir N."/>
            <person name="Claudel C."/>
            <person name="Donnadieu C."/>
            <person name="Faraut T."/>
            <person name="Fievet G."/>
            <person name="Helmstetter N."/>
            <person name="King M."/>
            <person name="Knapp S.J."/>
            <person name="Lai Z."/>
            <person name="Le Paslier M.C."/>
            <person name="Lippi Y."/>
            <person name="Lorenzon L."/>
            <person name="Mandel J.R."/>
            <person name="Marage G."/>
            <person name="Marchand G."/>
            <person name="Marquand E."/>
            <person name="Bret-Mestries E."/>
            <person name="Morien E."/>
            <person name="Nambeesan S."/>
            <person name="Nguyen T."/>
            <person name="Pegot-Espagnet P."/>
            <person name="Pouilly N."/>
            <person name="Raftis F."/>
            <person name="Sallet E."/>
            <person name="Schiex T."/>
            <person name="Thomas J."/>
            <person name="Vandecasteele C."/>
            <person name="Vares D."/>
            <person name="Vear F."/>
            <person name="Vautrin S."/>
            <person name="Crespi M."/>
            <person name="Mangin B."/>
            <person name="Burke J.M."/>
            <person name="Salse J."/>
            <person name="Munos S."/>
            <person name="Vincourt P."/>
            <person name="Rieseberg L.H."/>
            <person name="Langlade N.B."/>
        </authorList>
    </citation>
    <scope>NUCLEOTIDE SEQUENCE</scope>
    <source>
        <tissue evidence="4">Leaves</tissue>
    </source>
</reference>
<keyword evidence="2" id="KW-1133">Transmembrane helix</keyword>
<evidence type="ECO:0000313" key="5">
    <source>
        <dbReference type="Proteomes" id="UP000215914"/>
    </source>
</evidence>
<dbReference type="PANTHER" id="PTHR24096">
    <property type="entry name" value="LONG-CHAIN-FATTY-ACID--COA LIGASE"/>
    <property type="match status" value="1"/>
</dbReference>
<reference evidence="4" key="2">
    <citation type="submission" date="2020-06" db="EMBL/GenBank/DDBJ databases">
        <title>Helianthus annuus Genome sequencing and assembly Release 2.</title>
        <authorList>
            <person name="Gouzy J."/>
            <person name="Langlade N."/>
            <person name="Munos S."/>
        </authorList>
    </citation>
    <scope>NUCLEOTIDE SEQUENCE</scope>
    <source>
        <tissue evidence="4">Leaves</tissue>
    </source>
</reference>
<dbReference type="SUPFAM" id="SSF56801">
    <property type="entry name" value="Acetyl-CoA synthetase-like"/>
    <property type="match status" value="1"/>
</dbReference>
<dbReference type="Gramene" id="mRNA:HanXRQr2_Chr11g0503251">
    <property type="protein sequence ID" value="CDS:HanXRQr2_Chr11g0503251.1"/>
    <property type="gene ID" value="HanXRQr2_Chr11g0503251"/>
</dbReference>
<evidence type="ECO:0000313" key="4">
    <source>
        <dbReference type="EMBL" id="KAF5783036.1"/>
    </source>
</evidence>
<dbReference type="EC" id="6.2.1.12" evidence="4"/>
<gene>
    <name evidence="4" type="ORF">HanXRQr2_Chr11g0503251</name>
</gene>
<dbReference type="PANTHER" id="PTHR24096:SF251">
    <property type="entry name" value="4-COUMARATE--COA LIGASE-LIKE 9"/>
    <property type="match status" value="1"/>
</dbReference>
<evidence type="ECO:0000256" key="1">
    <source>
        <dbReference type="ARBA" id="ARBA00022598"/>
    </source>
</evidence>
<keyword evidence="2" id="KW-0472">Membrane</keyword>
<protein>
    <submittedName>
        <fullName evidence="4">4-coumarate--CoA ligase</fullName>
        <ecNumber evidence="4">6.2.1.12</ecNumber>
    </submittedName>
</protein>
<organism evidence="4 5">
    <name type="scientific">Helianthus annuus</name>
    <name type="common">Common sunflower</name>
    <dbReference type="NCBI Taxonomy" id="4232"/>
    <lineage>
        <taxon>Eukaryota</taxon>
        <taxon>Viridiplantae</taxon>
        <taxon>Streptophyta</taxon>
        <taxon>Embryophyta</taxon>
        <taxon>Tracheophyta</taxon>
        <taxon>Spermatophyta</taxon>
        <taxon>Magnoliopsida</taxon>
        <taxon>eudicotyledons</taxon>
        <taxon>Gunneridae</taxon>
        <taxon>Pentapetalae</taxon>
        <taxon>asterids</taxon>
        <taxon>campanulids</taxon>
        <taxon>Asterales</taxon>
        <taxon>Asteraceae</taxon>
        <taxon>Asteroideae</taxon>
        <taxon>Heliantheae alliance</taxon>
        <taxon>Heliantheae</taxon>
        <taxon>Helianthus</taxon>
    </lineage>
</organism>
<proteinExistence type="predicted"/>
<accession>A0A9K3N117</accession>
<dbReference type="GO" id="GO:0016207">
    <property type="term" value="F:4-coumarate-CoA ligase activity"/>
    <property type="evidence" value="ECO:0007669"/>
    <property type="project" value="UniProtKB-EC"/>
</dbReference>
<evidence type="ECO:0000256" key="2">
    <source>
        <dbReference type="SAM" id="Phobius"/>
    </source>
</evidence>
<keyword evidence="1 4" id="KW-0436">Ligase</keyword>
<comment type="caution">
    <text evidence="4">The sequence shown here is derived from an EMBL/GenBank/DDBJ whole genome shotgun (WGS) entry which is preliminary data.</text>
</comment>
<name>A0A9K3N117_HELAN</name>